<dbReference type="Proteomes" id="UP000649617">
    <property type="component" value="Unassembled WGS sequence"/>
</dbReference>
<gene>
    <name evidence="2" type="ORF">SPIL2461_LOCUS18233</name>
</gene>
<accession>A0A812W4Q7</accession>
<keyword evidence="3" id="KW-1185">Reference proteome</keyword>
<evidence type="ECO:0000313" key="3">
    <source>
        <dbReference type="Proteomes" id="UP000649617"/>
    </source>
</evidence>
<feature type="non-terminal residue" evidence="2">
    <location>
        <position position="1"/>
    </location>
</feature>
<organism evidence="2 3">
    <name type="scientific">Symbiodinium pilosum</name>
    <name type="common">Dinoflagellate</name>
    <dbReference type="NCBI Taxonomy" id="2952"/>
    <lineage>
        <taxon>Eukaryota</taxon>
        <taxon>Sar</taxon>
        <taxon>Alveolata</taxon>
        <taxon>Dinophyceae</taxon>
        <taxon>Suessiales</taxon>
        <taxon>Symbiodiniaceae</taxon>
        <taxon>Symbiodinium</taxon>
    </lineage>
</organism>
<feature type="compositionally biased region" description="Basic and acidic residues" evidence="1">
    <location>
        <begin position="172"/>
        <end position="194"/>
    </location>
</feature>
<dbReference type="EMBL" id="CAJNIZ010043691">
    <property type="protein sequence ID" value="CAE7666144.1"/>
    <property type="molecule type" value="Genomic_DNA"/>
</dbReference>
<feature type="compositionally biased region" description="Basic and acidic residues" evidence="1">
    <location>
        <begin position="97"/>
        <end position="160"/>
    </location>
</feature>
<dbReference type="OrthoDB" id="10638081at2759"/>
<comment type="caution">
    <text evidence="2">The sequence shown here is derived from an EMBL/GenBank/DDBJ whole genome shotgun (WGS) entry which is preliminary data.</text>
</comment>
<dbReference type="AlphaFoldDB" id="A0A812W4Q7"/>
<sequence>HQKQRPWYKLEADMHKKWVCIASCPCTIQVDTAQGLDEILAVLRSRNQDQLAKNLQEGGSGPSAAGSGVSAGFAAGAAVGAAAPEEEAMEQPLNLQKDAREAQKQKERELEEAKHREREAEKEREREREREREKEKAMEKQREQEEREKEKEKERQKEKVAPTQSKAAPPVKDTKSMSKIRRSLEKENIDFEDL</sequence>
<name>A0A812W4Q7_SYMPI</name>
<evidence type="ECO:0000256" key="1">
    <source>
        <dbReference type="SAM" id="MobiDB-lite"/>
    </source>
</evidence>
<reference evidence="2" key="1">
    <citation type="submission" date="2021-02" db="EMBL/GenBank/DDBJ databases">
        <authorList>
            <person name="Dougan E. K."/>
            <person name="Rhodes N."/>
            <person name="Thang M."/>
            <person name="Chan C."/>
        </authorList>
    </citation>
    <scope>NUCLEOTIDE SEQUENCE</scope>
</reference>
<feature type="region of interest" description="Disordered" evidence="1">
    <location>
        <begin position="76"/>
        <end position="194"/>
    </location>
</feature>
<evidence type="ECO:0000313" key="2">
    <source>
        <dbReference type="EMBL" id="CAE7666144.1"/>
    </source>
</evidence>
<protein>
    <submittedName>
        <fullName evidence="2">Uncharacterized protein</fullName>
    </submittedName>
</protein>
<proteinExistence type="predicted"/>